<dbReference type="EMBL" id="JACJTA010000065">
    <property type="protein sequence ID" value="MBD2607504.1"/>
    <property type="molecule type" value="Genomic_DNA"/>
</dbReference>
<feature type="transmembrane region" description="Helical" evidence="1">
    <location>
        <begin position="12"/>
        <end position="30"/>
    </location>
</feature>
<keyword evidence="1" id="KW-0812">Transmembrane</keyword>
<keyword evidence="3" id="KW-1185">Reference proteome</keyword>
<organism evidence="2 3">
    <name type="scientific">Scytonema hofmannii FACHB-248</name>
    <dbReference type="NCBI Taxonomy" id="1842502"/>
    <lineage>
        <taxon>Bacteria</taxon>
        <taxon>Bacillati</taxon>
        <taxon>Cyanobacteriota</taxon>
        <taxon>Cyanophyceae</taxon>
        <taxon>Nostocales</taxon>
        <taxon>Scytonemataceae</taxon>
        <taxon>Scytonema</taxon>
    </lineage>
</organism>
<dbReference type="RefSeq" id="WP_029633977.1">
    <property type="nucleotide sequence ID" value="NZ_JACJTA010000065.1"/>
</dbReference>
<proteinExistence type="predicted"/>
<accession>A0ABR8GVF5</accession>
<comment type="caution">
    <text evidence="2">The sequence shown here is derived from an EMBL/GenBank/DDBJ whole genome shotgun (WGS) entry which is preliminary data.</text>
</comment>
<evidence type="ECO:0000313" key="2">
    <source>
        <dbReference type="EMBL" id="MBD2607504.1"/>
    </source>
</evidence>
<name>A0ABR8GVF5_9CYAN</name>
<protein>
    <submittedName>
        <fullName evidence="2">Uncharacterized protein</fullName>
    </submittedName>
</protein>
<keyword evidence="1" id="KW-0472">Membrane</keyword>
<gene>
    <name evidence="2" type="ORF">H6G81_24000</name>
</gene>
<sequence>MFSLSRQSVNTFILLFLCIFGVGLIQFPRLQKQNSSNELASLKIEREINSEKMRLRFLKQMPTFGYKNLIADWVYLDFLQYFGDDEIREKTGYSLSPEYFEVILGNDPRFLTAYIGLSTSTSMYAAMPKRSVALMEESLKSLSPWVPERSYYVWRYKAIDELLFLGNSPAARQSFETAAKWANNYSDEESKHVVTLSQKTADFLSQNPDSKHAQIASWAMILNNHVDEKTRKIVIEKIEALGGKVITTPEGNQIKFPITSNY</sequence>
<evidence type="ECO:0000256" key="1">
    <source>
        <dbReference type="SAM" id="Phobius"/>
    </source>
</evidence>
<reference evidence="2 3" key="1">
    <citation type="journal article" date="2020" name="ISME J.">
        <title>Comparative genomics reveals insights into cyanobacterial evolution and habitat adaptation.</title>
        <authorList>
            <person name="Chen M.Y."/>
            <person name="Teng W.K."/>
            <person name="Zhao L."/>
            <person name="Hu C.X."/>
            <person name="Zhou Y.K."/>
            <person name="Han B.P."/>
            <person name="Song L.R."/>
            <person name="Shu W.S."/>
        </authorList>
    </citation>
    <scope>NUCLEOTIDE SEQUENCE [LARGE SCALE GENOMIC DNA]</scope>
    <source>
        <strain evidence="2 3">FACHB-248</strain>
    </source>
</reference>
<evidence type="ECO:0000313" key="3">
    <source>
        <dbReference type="Proteomes" id="UP000660380"/>
    </source>
</evidence>
<dbReference type="Proteomes" id="UP000660380">
    <property type="component" value="Unassembled WGS sequence"/>
</dbReference>
<keyword evidence="1" id="KW-1133">Transmembrane helix</keyword>